<dbReference type="Proteomes" id="UP000033750">
    <property type="component" value="Unassembled WGS sequence"/>
</dbReference>
<dbReference type="STRING" id="29561.MM26B8_00250"/>
<dbReference type="SUPFAM" id="SSF50249">
    <property type="entry name" value="Nucleic acid-binding proteins"/>
    <property type="match status" value="1"/>
</dbReference>
<evidence type="ECO:0000259" key="1">
    <source>
        <dbReference type="PROSITE" id="PS50126"/>
    </source>
</evidence>
<keyword evidence="3" id="KW-1185">Reference proteome</keyword>
<accession>A0A0F5H1Y3</accession>
<name>A0A0F5H1Y3_9BACT</name>
<dbReference type="AlphaFoldDB" id="A0A0F5H1Y3"/>
<evidence type="ECO:0000313" key="3">
    <source>
        <dbReference type="Proteomes" id="UP000033750"/>
    </source>
</evidence>
<comment type="caution">
    <text evidence="2">The sequence shown here is derived from an EMBL/GenBank/DDBJ whole genome shotgun (WGS) entry which is preliminary data.</text>
</comment>
<dbReference type="EMBL" id="JZXN01000016">
    <property type="protein sequence ID" value="KKB26847.1"/>
    <property type="molecule type" value="Genomic_DNA"/>
</dbReference>
<dbReference type="InterPro" id="IPR003029">
    <property type="entry name" value="S1_domain"/>
</dbReference>
<dbReference type="OrthoDB" id="398924at2"/>
<gene>
    <name evidence="2" type="ORF">MMELEA_05300</name>
</gene>
<dbReference type="GO" id="GO:0003676">
    <property type="term" value="F:nucleic acid binding"/>
    <property type="evidence" value="ECO:0007669"/>
    <property type="project" value="InterPro"/>
</dbReference>
<protein>
    <recommendedName>
        <fullName evidence="1">S1 motif domain-containing protein</fullName>
    </recommendedName>
</protein>
<organism evidence="2 3">
    <name type="scientific">Mycoplasmopsis meleagridis ATCC 25294</name>
    <dbReference type="NCBI Taxonomy" id="1264554"/>
    <lineage>
        <taxon>Bacteria</taxon>
        <taxon>Bacillati</taxon>
        <taxon>Mycoplasmatota</taxon>
        <taxon>Mycoplasmoidales</taxon>
        <taxon>Metamycoplasmataceae</taxon>
        <taxon>Mycoplasmopsis</taxon>
    </lineage>
</organism>
<proteinExistence type="predicted"/>
<dbReference type="RefSeq" id="WP_046096939.1">
    <property type="nucleotide sequence ID" value="NZ_JZXN01000016.1"/>
</dbReference>
<dbReference type="PATRIC" id="fig|1264554.4.peg.474"/>
<dbReference type="InterPro" id="IPR012340">
    <property type="entry name" value="NA-bd_OB-fold"/>
</dbReference>
<evidence type="ECO:0000313" key="2">
    <source>
        <dbReference type="EMBL" id="KKB26847.1"/>
    </source>
</evidence>
<feature type="domain" description="S1 motif" evidence="1">
    <location>
        <begin position="5"/>
        <end position="76"/>
    </location>
</feature>
<dbReference type="Gene3D" id="2.40.50.140">
    <property type="entry name" value="Nucleic acid-binding proteins"/>
    <property type="match status" value="1"/>
</dbReference>
<reference evidence="2 3" key="1">
    <citation type="submission" date="2015-03" db="EMBL/GenBank/DDBJ databases">
        <title>Genome sequence of Mycoplasma meleagridis strain ATCC 25294.</title>
        <authorList>
            <person name="Yacoub E."/>
            <person name="Blanchard A."/>
            <person name="Sirand-Pugnet P."/>
            <person name="Mardassi B.B.A."/>
        </authorList>
    </citation>
    <scope>NUCLEOTIDE SEQUENCE [LARGE SCALE GENOMIC DNA]</scope>
    <source>
        <strain evidence="2 3">ATCC 25294</strain>
    </source>
</reference>
<dbReference type="PROSITE" id="PS50126">
    <property type="entry name" value="S1"/>
    <property type="match status" value="1"/>
</dbReference>
<sequence length="108" mass="12449">MQKKGDICYGKIVSISKKNLVVKSTRGRLFSIPFSKVTDWKKKDLTKEFIVGEKINFVIEEFNKENAIGNFKLLHPLFSRSPFTAKIIETKHGFETLKNSIEIDNQND</sequence>